<keyword evidence="3" id="KW-1185">Reference proteome</keyword>
<feature type="compositionally biased region" description="Basic and acidic residues" evidence="1">
    <location>
        <begin position="394"/>
        <end position="403"/>
    </location>
</feature>
<feature type="compositionally biased region" description="Basic residues" evidence="1">
    <location>
        <begin position="266"/>
        <end position="275"/>
    </location>
</feature>
<accession>A0ABQ9TDA1</accession>
<feature type="region of interest" description="Disordered" evidence="1">
    <location>
        <begin position="1"/>
        <end position="64"/>
    </location>
</feature>
<gene>
    <name evidence="2" type="primary">AKAP17A_2</name>
    <name evidence="2" type="ORF">P7K49_037959</name>
</gene>
<dbReference type="EMBL" id="JASSZA010000023">
    <property type="protein sequence ID" value="KAK2082723.1"/>
    <property type="molecule type" value="Genomic_DNA"/>
</dbReference>
<evidence type="ECO:0000256" key="1">
    <source>
        <dbReference type="SAM" id="MobiDB-lite"/>
    </source>
</evidence>
<evidence type="ECO:0000313" key="3">
    <source>
        <dbReference type="Proteomes" id="UP001266305"/>
    </source>
</evidence>
<dbReference type="Proteomes" id="UP001266305">
    <property type="component" value="Unassembled WGS sequence"/>
</dbReference>
<evidence type="ECO:0000313" key="2">
    <source>
        <dbReference type="EMBL" id="KAK2082723.1"/>
    </source>
</evidence>
<feature type="compositionally biased region" description="Basic residues" evidence="1">
    <location>
        <begin position="332"/>
        <end position="358"/>
    </location>
</feature>
<feature type="compositionally biased region" description="Basic residues" evidence="1">
    <location>
        <begin position="310"/>
        <end position="324"/>
    </location>
</feature>
<feature type="region of interest" description="Disordered" evidence="1">
    <location>
        <begin position="156"/>
        <end position="411"/>
    </location>
</feature>
<sequence>MDRPDLARRRCLHPGAGVQPRGCPCTPDHGACKHLRSSSPGVRRTPDRGSAALSSSLQAVKLQEQERKEEKLRLQQQEERRRLQEAELRRVEEEKERALGLQRKERELRERLLSILLSKKPDDTHAHDELLQPVLDILHTVSSGCVGPATLHPLAGQPPAGAHREAPAPAEAVSAPKSVNGSVAEDAPGNEGQSACRVAPEDGSPEKRCPGVLSCIPDNSQQPKGLPACEQNVSKKDSRSEQDKCNREPSKGRGRAGGDALDERHKRDRSRARRATSREDGKPRKERRTHKKHAHKDGSPRRRSGSANHARSRRSHSKDRHRRERSRERRGSASRKRNRHRRRSERSRSRSPSRHRSAWNRSSSSTPAAPPPPPLSVHPCKAKTLLQPPMSKEPAGKKDDANPERSSSSAAARLALRFHTLALQDSIR</sequence>
<feature type="compositionally biased region" description="Low complexity" evidence="1">
    <location>
        <begin position="167"/>
        <end position="179"/>
    </location>
</feature>
<comment type="caution">
    <text evidence="2">The sequence shown here is derived from an EMBL/GenBank/DDBJ whole genome shotgun (WGS) entry which is preliminary data.</text>
</comment>
<name>A0ABQ9TDA1_SAGOE</name>
<feature type="compositionally biased region" description="Basic residues" evidence="1">
    <location>
        <begin position="284"/>
        <end position="295"/>
    </location>
</feature>
<organism evidence="2 3">
    <name type="scientific">Saguinus oedipus</name>
    <name type="common">Cotton-top tamarin</name>
    <name type="synonym">Oedipomidas oedipus</name>
    <dbReference type="NCBI Taxonomy" id="9490"/>
    <lineage>
        <taxon>Eukaryota</taxon>
        <taxon>Metazoa</taxon>
        <taxon>Chordata</taxon>
        <taxon>Craniata</taxon>
        <taxon>Vertebrata</taxon>
        <taxon>Euteleostomi</taxon>
        <taxon>Mammalia</taxon>
        <taxon>Eutheria</taxon>
        <taxon>Euarchontoglires</taxon>
        <taxon>Primates</taxon>
        <taxon>Haplorrhini</taxon>
        <taxon>Platyrrhini</taxon>
        <taxon>Cebidae</taxon>
        <taxon>Callitrichinae</taxon>
        <taxon>Saguinus</taxon>
    </lineage>
</organism>
<protein>
    <submittedName>
        <fullName evidence="2">A-kinase anchor protein 17A</fullName>
    </submittedName>
</protein>
<proteinExistence type="predicted"/>
<reference evidence="2 3" key="1">
    <citation type="submission" date="2023-05" db="EMBL/GenBank/DDBJ databases">
        <title>B98-5 Cell Line De Novo Hybrid Assembly: An Optical Mapping Approach.</title>
        <authorList>
            <person name="Kananen K."/>
            <person name="Auerbach J.A."/>
            <person name="Kautto E."/>
            <person name="Blachly J.S."/>
        </authorList>
    </citation>
    <scope>NUCLEOTIDE SEQUENCE [LARGE SCALE GENOMIC DNA]</scope>
    <source>
        <strain evidence="2">B95-8</strain>
        <tissue evidence="2">Cell line</tissue>
    </source>
</reference>
<feature type="compositionally biased region" description="Basic and acidic residues" evidence="1">
    <location>
        <begin position="233"/>
        <end position="251"/>
    </location>
</feature>